<dbReference type="Proteomes" id="UP000616779">
    <property type="component" value="Unassembled WGS sequence"/>
</dbReference>
<comment type="caution">
    <text evidence="1">The sequence shown here is derived from an EMBL/GenBank/DDBJ whole genome shotgun (WGS) entry which is preliminary data.</text>
</comment>
<evidence type="ECO:0000313" key="1">
    <source>
        <dbReference type="EMBL" id="NOU73735.1"/>
    </source>
</evidence>
<name>A0ABX1XYR6_9BACL</name>
<sequence>MDKALEKKICEEIRKKLALSLKQFDFKRTKPTFYTRLKKDRIEFLHLHKFSFDTSFRVHVGVRFLCDSFEAVALNGIDSDFFRPEYNFVFGQDEESVYRCVSEMLRFIQSKGFKWFEDWSNHATLLNAENSPINRFTNEFILFTNGEIDEQLVSNSYKILGIKETRSDDLGLLR</sequence>
<accession>A0ABX1XYR6</accession>
<protein>
    <submittedName>
        <fullName evidence="1">Uncharacterized protein</fullName>
    </submittedName>
</protein>
<dbReference type="EMBL" id="WHOA01000133">
    <property type="protein sequence ID" value="NOU73735.1"/>
    <property type="molecule type" value="Genomic_DNA"/>
</dbReference>
<proteinExistence type="predicted"/>
<keyword evidence="2" id="KW-1185">Reference proteome</keyword>
<dbReference type="RefSeq" id="WP_171645150.1">
    <property type="nucleotide sequence ID" value="NZ_WHOA01000133.1"/>
</dbReference>
<evidence type="ECO:0000313" key="2">
    <source>
        <dbReference type="Proteomes" id="UP000616779"/>
    </source>
</evidence>
<gene>
    <name evidence="1" type="ORF">GC098_20315</name>
</gene>
<reference evidence="1 2" key="1">
    <citation type="submission" date="2019-10" db="EMBL/GenBank/DDBJ databases">
        <title>Description of Paenibacillus terrestris sp. nov.</title>
        <authorList>
            <person name="Carlier A."/>
            <person name="Qi S."/>
        </authorList>
    </citation>
    <scope>NUCLEOTIDE SEQUENCE [LARGE SCALE GENOMIC DNA]</scope>
    <source>
        <strain evidence="1 2">LMG 31458</strain>
    </source>
</reference>
<organism evidence="1 2">
    <name type="scientific">Paenibacillus phytorum</name>
    <dbReference type="NCBI Taxonomy" id="2654977"/>
    <lineage>
        <taxon>Bacteria</taxon>
        <taxon>Bacillati</taxon>
        <taxon>Bacillota</taxon>
        <taxon>Bacilli</taxon>
        <taxon>Bacillales</taxon>
        <taxon>Paenibacillaceae</taxon>
        <taxon>Paenibacillus</taxon>
    </lineage>
</organism>